<dbReference type="OrthoDB" id="6399948at2"/>
<dbReference type="Gene3D" id="3.10.450.50">
    <property type="match status" value="1"/>
</dbReference>
<dbReference type="RefSeq" id="WP_139278987.1">
    <property type="nucleotide sequence ID" value="NZ_FQVL01000002.1"/>
</dbReference>
<accession>A0A1M4V2J1</accession>
<dbReference type="EMBL" id="FQVL01000002">
    <property type="protein sequence ID" value="SHE63214.1"/>
    <property type="molecule type" value="Genomic_DNA"/>
</dbReference>
<dbReference type="AlphaFoldDB" id="A0A1M4V2J1"/>
<organism evidence="1 2">
    <name type="scientific">Seinonella peptonophila</name>
    <dbReference type="NCBI Taxonomy" id="112248"/>
    <lineage>
        <taxon>Bacteria</taxon>
        <taxon>Bacillati</taxon>
        <taxon>Bacillota</taxon>
        <taxon>Bacilli</taxon>
        <taxon>Bacillales</taxon>
        <taxon>Thermoactinomycetaceae</taxon>
        <taxon>Seinonella</taxon>
    </lineage>
</organism>
<dbReference type="InterPro" id="IPR004027">
    <property type="entry name" value="SEC_C_motif"/>
</dbReference>
<dbReference type="InterPro" id="IPR058292">
    <property type="entry name" value="DUF7986"/>
</dbReference>
<dbReference type="Pfam" id="PF25948">
    <property type="entry name" value="DUF7986"/>
    <property type="match status" value="1"/>
</dbReference>
<proteinExistence type="predicted"/>
<dbReference type="STRING" id="112248.SAMN05444392_102139"/>
<reference evidence="1 2" key="1">
    <citation type="submission" date="2016-11" db="EMBL/GenBank/DDBJ databases">
        <authorList>
            <person name="Jaros S."/>
            <person name="Januszkiewicz K."/>
            <person name="Wedrychowicz H."/>
        </authorList>
    </citation>
    <scope>NUCLEOTIDE SEQUENCE [LARGE SCALE GENOMIC DNA]</scope>
    <source>
        <strain evidence="1 2">DSM 44666</strain>
    </source>
</reference>
<evidence type="ECO:0000313" key="2">
    <source>
        <dbReference type="Proteomes" id="UP000184476"/>
    </source>
</evidence>
<dbReference type="Pfam" id="PF02810">
    <property type="entry name" value="SEC-C"/>
    <property type="match status" value="1"/>
</dbReference>
<keyword evidence="2" id="KW-1185">Reference proteome</keyword>
<evidence type="ECO:0000313" key="1">
    <source>
        <dbReference type="EMBL" id="SHE63214.1"/>
    </source>
</evidence>
<dbReference type="SUPFAM" id="SSF103642">
    <property type="entry name" value="Sec-C motif"/>
    <property type="match status" value="1"/>
</dbReference>
<dbReference type="Proteomes" id="UP000184476">
    <property type="component" value="Unassembled WGS sequence"/>
</dbReference>
<gene>
    <name evidence="1" type="ORF">SAMN05444392_102139</name>
</gene>
<name>A0A1M4V2J1_9BACL</name>
<protein>
    <submittedName>
        <fullName evidence="1">SEC-C motif-containing protein</fullName>
    </submittedName>
</protein>
<sequence length="493" mass="58174">MAGRNDPCPCGSHKKYKKCCERVIAFSQAEQVKARREREWFMQGKSELVHWFKKHWSDEKHCKWSSHFKELLQLEQDQPIPQHFYVSFAYWLLFDACCMEGERPVDRWIRSFPVPTEQERLIHSFKDLSLSCYEVIDIREERMLFHRLFDGVKIEIHTCQHSTFEKGDLVFTRLIRFGNHYQFVGPYTSFVHEMRGEILVQLEKFNHPDEEHKDYTTRNHVWRVLGYSIQRAKELERIEELVAASEDVLGSVDDSVILDAMEQKEANQKPGLPLKIMQQLEQFFVTCVSPLQKKTQSLYGDSFELLFRFLSDRYGQSFDWKQLDRDTLIHFFTVWYLDHVSTTPTSSKIFLNTMKTFFRWLAAEKISDIYHQFFQPVYLALIRTLPITIEARKWLRINGVTSTQRGQGPPVLTDLYQLAISSSGPVLLVGNKWISVRLSGFPPMWEENRFWIRGSIQKVNAESVFTHIENVYPAVMVEESNSPQPLRYIENSN</sequence>